<dbReference type="EMBL" id="KC612282">
    <property type="protein sequence ID" value="AGH59713.1"/>
    <property type="molecule type" value="Genomic_DNA"/>
</dbReference>
<keyword evidence="4" id="KW-0336">GPI-anchor</keyword>
<dbReference type="Pfam" id="PF13206">
    <property type="entry name" value="VSG_B"/>
    <property type="match status" value="1"/>
</dbReference>
<keyword evidence="8" id="KW-0449">Lipoprotein</keyword>
<keyword evidence="3" id="KW-1003">Cell membrane</keyword>
<keyword evidence="7" id="KW-0325">Glycoprotein</keyword>
<name>M4STT3_9TRYP</name>
<reference evidence="10" key="1">
    <citation type="submission" date="2013-02" db="EMBL/GenBank/DDBJ databases">
        <authorList>
            <person name="Cross G.A.M."/>
            <person name="Kim H.-S."/>
            <person name="Wickstead B."/>
        </authorList>
    </citation>
    <scope>NUCLEOTIDE SEQUENCE</scope>
    <source>
        <strain evidence="10">Lister 427</strain>
    </source>
</reference>
<evidence type="ECO:0000256" key="7">
    <source>
        <dbReference type="ARBA" id="ARBA00023180"/>
    </source>
</evidence>
<feature type="non-terminal residue" evidence="10">
    <location>
        <position position="1"/>
    </location>
</feature>
<evidence type="ECO:0000256" key="4">
    <source>
        <dbReference type="ARBA" id="ARBA00022622"/>
    </source>
</evidence>
<organism evidence="10">
    <name type="scientific">Trypanosoma brucei</name>
    <dbReference type="NCBI Taxonomy" id="5691"/>
    <lineage>
        <taxon>Eukaryota</taxon>
        <taxon>Discoba</taxon>
        <taxon>Euglenozoa</taxon>
        <taxon>Kinetoplastea</taxon>
        <taxon>Metakinetoplastina</taxon>
        <taxon>Trypanosomatida</taxon>
        <taxon>Trypanosomatidae</taxon>
        <taxon>Trypanosoma</taxon>
    </lineage>
</organism>
<evidence type="ECO:0000256" key="5">
    <source>
        <dbReference type="ARBA" id="ARBA00022729"/>
    </source>
</evidence>
<dbReference type="GO" id="GO:0005886">
    <property type="term" value="C:plasma membrane"/>
    <property type="evidence" value="ECO:0007669"/>
    <property type="project" value="UniProtKB-SubCell"/>
</dbReference>
<sequence>MNTLKFISSNLYATGSTQKPLPPYIFILNAAKVEQFPKPMYKQLLILLSLSVKLVQSADDVTVGGNRQAYRALCGIVALAEGGVNVPPEPAITSDDYDFVQQLYLTSSSDERQKMFYTNDTPKKVHNTADEAGQGKKGYEEYCADWKEAAEQLLTTPKPPRLEATGISKLTPAQRKPAHSKIAKLAGKAIQIKKQIDGLDAGKVNRTSATAKLKGAVYGENAATADSTTRVTAFGAEPESTARETVCVAGSGNQMVKTVASALECLCVK</sequence>
<dbReference type="VEuPathDB" id="TriTrypDB:Tb427_000309600"/>
<evidence type="ECO:0000256" key="2">
    <source>
        <dbReference type="ARBA" id="ARBA00004609"/>
    </source>
</evidence>
<evidence type="ECO:0000256" key="1">
    <source>
        <dbReference type="ARBA" id="ARBA00002523"/>
    </source>
</evidence>
<proteinExistence type="predicted"/>
<keyword evidence="6" id="KW-0472">Membrane</keyword>
<protein>
    <submittedName>
        <fullName evidence="10">Variant surface glycoprotein 3690</fullName>
    </submittedName>
</protein>
<dbReference type="AlphaFoldDB" id="M4STT3"/>
<evidence type="ECO:0000256" key="8">
    <source>
        <dbReference type="ARBA" id="ARBA00023288"/>
    </source>
</evidence>
<evidence type="ECO:0000256" key="3">
    <source>
        <dbReference type="ARBA" id="ARBA00022475"/>
    </source>
</evidence>
<evidence type="ECO:0000256" key="6">
    <source>
        <dbReference type="ARBA" id="ARBA00023136"/>
    </source>
</evidence>
<reference evidence="10" key="2">
    <citation type="journal article" date="2014" name="Mol. Biochem. Parasitol.">
        <title>Capturing the variant surface glycoprotein repertoire (the VSGnome) of Trypanosoma brucei Lister 427.</title>
        <authorList>
            <person name="Cross G.A."/>
            <person name="Kim H.S."/>
            <person name="Wickstead B."/>
        </authorList>
    </citation>
    <scope>NUCLEOTIDE SEQUENCE</scope>
    <source>
        <strain evidence="10">Lister 427</strain>
    </source>
</reference>
<evidence type="ECO:0000259" key="9">
    <source>
        <dbReference type="Pfam" id="PF13206"/>
    </source>
</evidence>
<accession>M4STT3</accession>
<evidence type="ECO:0000313" key="10">
    <source>
        <dbReference type="EMBL" id="AGH59713.1"/>
    </source>
</evidence>
<feature type="domain" description="Trypanosome variant surface glycoprotein B-type N-terminal" evidence="9">
    <location>
        <begin position="56"/>
        <end position="269"/>
    </location>
</feature>
<keyword evidence="5" id="KW-0732">Signal</keyword>
<comment type="function">
    <text evidence="1">VSG forms a coat on the surface of the parasite. The trypanosome evades the immune response of the host by expressing a series of antigenically distinct VSGs from an estimated 1000 VSG genes.</text>
</comment>
<dbReference type="GO" id="GO:0098552">
    <property type="term" value="C:side of membrane"/>
    <property type="evidence" value="ECO:0007669"/>
    <property type="project" value="UniProtKB-KW"/>
</dbReference>
<comment type="subcellular location">
    <subcellularLocation>
        <location evidence="2">Cell membrane</location>
        <topology evidence="2">Lipid-anchor</topology>
        <topology evidence="2">GPI-anchor</topology>
    </subcellularLocation>
</comment>
<dbReference type="InterPro" id="IPR025932">
    <property type="entry name" value="Trypano_VSG_B_N_dom"/>
</dbReference>